<comment type="caution">
    <text evidence="2">The sequence shown here is derived from an EMBL/GenBank/DDBJ whole genome shotgun (WGS) entry which is preliminary data.</text>
</comment>
<evidence type="ECO:0000313" key="2">
    <source>
        <dbReference type="EMBL" id="KAJ6216074.1"/>
    </source>
</evidence>
<keyword evidence="3" id="KW-1185">Reference proteome</keyword>
<name>A0A9Q0LZ24_BLOTA</name>
<protein>
    <submittedName>
        <fullName evidence="2">Uncharacterized protein</fullName>
    </submittedName>
</protein>
<gene>
    <name evidence="2" type="ORF">RDWZM_010574</name>
</gene>
<sequence length="142" mass="16443">MDKDGGKNQYIGQEKFYDQDSDENSTEYPEHHIENELNEIEQMKSDENDIKLDQNTIDALEKMKDLNVGRQMMNEMLERSKNIAERMADLKWQLLEGQERDDLVMKRLIGLCEDIAELRPPTESSTSTDSISTSPKTQNLSD</sequence>
<dbReference type="Proteomes" id="UP001142055">
    <property type="component" value="Chromosome 4"/>
</dbReference>
<feature type="region of interest" description="Disordered" evidence="1">
    <location>
        <begin position="1"/>
        <end position="28"/>
    </location>
</feature>
<organism evidence="2 3">
    <name type="scientific">Blomia tropicalis</name>
    <name type="common">Mite</name>
    <dbReference type="NCBI Taxonomy" id="40697"/>
    <lineage>
        <taxon>Eukaryota</taxon>
        <taxon>Metazoa</taxon>
        <taxon>Ecdysozoa</taxon>
        <taxon>Arthropoda</taxon>
        <taxon>Chelicerata</taxon>
        <taxon>Arachnida</taxon>
        <taxon>Acari</taxon>
        <taxon>Acariformes</taxon>
        <taxon>Sarcoptiformes</taxon>
        <taxon>Astigmata</taxon>
        <taxon>Glycyphagoidea</taxon>
        <taxon>Echimyopodidae</taxon>
        <taxon>Blomia</taxon>
    </lineage>
</organism>
<dbReference type="EMBL" id="JAPWDV010000004">
    <property type="protein sequence ID" value="KAJ6216074.1"/>
    <property type="molecule type" value="Genomic_DNA"/>
</dbReference>
<proteinExistence type="predicted"/>
<feature type="region of interest" description="Disordered" evidence="1">
    <location>
        <begin position="118"/>
        <end position="142"/>
    </location>
</feature>
<reference evidence="2" key="1">
    <citation type="submission" date="2022-12" db="EMBL/GenBank/DDBJ databases">
        <title>Genome assemblies of Blomia tropicalis.</title>
        <authorList>
            <person name="Cui Y."/>
        </authorList>
    </citation>
    <scope>NUCLEOTIDE SEQUENCE</scope>
    <source>
        <tissue evidence="2">Adult mites</tissue>
    </source>
</reference>
<dbReference type="AlphaFoldDB" id="A0A9Q0LZ24"/>
<feature type="compositionally biased region" description="Low complexity" evidence="1">
    <location>
        <begin position="121"/>
        <end position="142"/>
    </location>
</feature>
<accession>A0A9Q0LZ24</accession>
<evidence type="ECO:0000256" key="1">
    <source>
        <dbReference type="SAM" id="MobiDB-lite"/>
    </source>
</evidence>
<evidence type="ECO:0000313" key="3">
    <source>
        <dbReference type="Proteomes" id="UP001142055"/>
    </source>
</evidence>